<name>A0AAW2ZQW2_9EUKA</name>
<dbReference type="SUPFAM" id="SSF48371">
    <property type="entry name" value="ARM repeat"/>
    <property type="match status" value="1"/>
</dbReference>
<dbReference type="Gene3D" id="1.25.10.10">
    <property type="entry name" value="Leucine-rich Repeat Variant"/>
    <property type="match status" value="1"/>
</dbReference>
<feature type="region of interest" description="Disordered" evidence="1">
    <location>
        <begin position="647"/>
        <end position="670"/>
    </location>
</feature>
<comment type="caution">
    <text evidence="3">The sequence shown here is derived from an EMBL/GenBank/DDBJ whole genome shotgun (WGS) entry which is preliminary data.</text>
</comment>
<dbReference type="InterPro" id="IPR022158">
    <property type="entry name" value="Inositol_phosphatase"/>
</dbReference>
<proteinExistence type="predicted"/>
<dbReference type="Proteomes" id="UP001431209">
    <property type="component" value="Unassembled WGS sequence"/>
</dbReference>
<protein>
    <recommendedName>
        <fullName evidence="2">Inositol phosphatase domain-containing protein</fullName>
    </recommendedName>
</protein>
<dbReference type="AlphaFoldDB" id="A0AAW2ZQW2"/>
<evidence type="ECO:0000256" key="1">
    <source>
        <dbReference type="SAM" id="MobiDB-lite"/>
    </source>
</evidence>
<keyword evidence="4" id="KW-1185">Reference proteome</keyword>
<dbReference type="InterPro" id="IPR011989">
    <property type="entry name" value="ARM-like"/>
</dbReference>
<accession>A0AAW2ZQW2</accession>
<evidence type="ECO:0000313" key="3">
    <source>
        <dbReference type="EMBL" id="KAL0491121.1"/>
    </source>
</evidence>
<feature type="compositionally biased region" description="Low complexity" evidence="1">
    <location>
        <begin position="649"/>
        <end position="669"/>
    </location>
</feature>
<dbReference type="InterPro" id="IPR016024">
    <property type="entry name" value="ARM-type_fold"/>
</dbReference>
<organism evidence="3 4">
    <name type="scientific">Acrasis kona</name>
    <dbReference type="NCBI Taxonomy" id="1008807"/>
    <lineage>
        <taxon>Eukaryota</taxon>
        <taxon>Discoba</taxon>
        <taxon>Heterolobosea</taxon>
        <taxon>Tetramitia</taxon>
        <taxon>Eutetramitia</taxon>
        <taxon>Acrasidae</taxon>
        <taxon>Acrasis</taxon>
    </lineage>
</organism>
<reference evidence="3 4" key="1">
    <citation type="submission" date="2024-03" db="EMBL/GenBank/DDBJ databases">
        <title>The Acrasis kona genome and developmental transcriptomes reveal deep origins of eukaryotic multicellular pathways.</title>
        <authorList>
            <person name="Sheikh S."/>
            <person name="Fu C.-J."/>
            <person name="Brown M.W."/>
            <person name="Baldauf S.L."/>
        </authorList>
    </citation>
    <scope>NUCLEOTIDE SEQUENCE [LARGE SCALE GENOMIC DNA]</scope>
    <source>
        <strain evidence="3 4">ATCC MYA-3509</strain>
    </source>
</reference>
<evidence type="ECO:0000313" key="4">
    <source>
        <dbReference type="Proteomes" id="UP001431209"/>
    </source>
</evidence>
<dbReference type="Pfam" id="PF12456">
    <property type="entry name" value="hSac2"/>
    <property type="match status" value="1"/>
</dbReference>
<dbReference type="EMBL" id="JAOPGA020001756">
    <property type="protein sequence ID" value="KAL0491121.1"/>
    <property type="molecule type" value="Genomic_DNA"/>
</dbReference>
<feature type="domain" description="Inositol phosphatase" evidence="2">
    <location>
        <begin position="707"/>
        <end position="781"/>
    </location>
</feature>
<sequence length="918" mass="104236">MNNSVALDTDGDTQRMLDGLLQKDLSNFRPDKELFGELTQILLDSKRKTCITERVVKLFALLYKHNEEQVLNEFKNAIQIVARLNFLMSSHGSIPAIIEPCLALLAELMKVQAFRDDLDQITASKSRGFALSYMSSMHPEIQYVAFQAFENFQNLKWANQQEECEAFVTRIQAAIPPHRICRWLTTLCKDESNPQLVLTLLGALKQLLVKEKVDVKDLADFCLASPMLRIMNQSLYNTSEICSSLLEELVESSEFGSSIVNLGGMLLLHEWLQKSEQQPKWLRSTLKIIAKLTNNNRNAQLVAGECGILFTLCRLMVECKDPIILQKCVRTFRNLTQNEINVQSLVGDAELCKKVILNCLLPLCSDASSIKLVEDVSITISNMTLSSDVVCSFIAPHCADPLVHLLSLQNEMIQEYAMSTISNVLLCSSTESFSHLENVKTKLLQLTITRHDEHIQQQANQLIQQIQDPSKTTNHSGPVKTQEYDFELKKQQIEQAYIKQTERNLTNHRASVRNSLSPNARIAHSSFDSLQVVIDWSTFDALTNTDTKRRALSSIRNQEAWDDLRSIINEYCNKSLIHHMAFNNIVKKVVVKLDKEFKVIIHDSELDYHIAHDSIFRSSMLESFTKELDDHFKPVMDQLEIQMQNLDGTDTNRTDSPTTPNTPSNSRTTATQQLKKYASDCAADWDRFVQFVQIKPFHVNDPQDVNAIAHILHLLKLFPETFVKGWRLTKYNKEGLKQERYLMLTRYCYYTVKYDAAKKSFDPKHTKRCSLEIKSIEMGTFHDGSKPVLCITVPNVSATLNATSATTTRSHSTVMSATSPDGMKGGAIYPKSNSLVHVPNNGGTCLASMFVWENENDAKKAENVLFEIAICMHGVACALAVEKNLNCMPRIHHKQRFSKPKHNISSFLYNRFKMGYTK</sequence>
<gene>
    <name evidence="3" type="ORF">AKO1_002272</name>
</gene>
<evidence type="ECO:0000259" key="2">
    <source>
        <dbReference type="Pfam" id="PF12456"/>
    </source>
</evidence>